<evidence type="ECO:0000256" key="9">
    <source>
        <dbReference type="PROSITE-ProRule" id="PRU10125"/>
    </source>
</evidence>
<dbReference type="Gene3D" id="3.10.310.10">
    <property type="entry name" value="Diaminopimelate Epimerase, Chain A, domain 1"/>
    <property type="match status" value="2"/>
</dbReference>
<dbReference type="KEGG" id="tam:Theam_1266"/>
<dbReference type="STRING" id="648996.Theam_1266"/>
<keyword evidence="6 8" id="KW-0413">Isomerase</keyword>
<proteinExistence type="inferred from homology"/>
<comment type="subunit">
    <text evidence="8">Homodimer.</text>
</comment>
<dbReference type="PANTHER" id="PTHR31689:SF0">
    <property type="entry name" value="DIAMINOPIMELATE EPIMERASE"/>
    <property type="match status" value="1"/>
</dbReference>
<gene>
    <name evidence="8" type="primary">dapF</name>
    <name evidence="10" type="ordered locus">Theam_1266</name>
</gene>
<feature type="site" description="Could be important to modulate the pK values of the two catalytic cysteine residues" evidence="8">
    <location>
        <position position="197"/>
    </location>
</feature>
<dbReference type="NCBIfam" id="TIGR00652">
    <property type="entry name" value="DapF"/>
    <property type="match status" value="1"/>
</dbReference>
<feature type="binding site" evidence="8">
    <location>
        <position position="180"/>
    </location>
    <ligand>
        <name>substrate</name>
    </ligand>
</feature>
<comment type="similarity">
    <text evidence="2 8">Belongs to the diaminopimelate epimerase family.</text>
</comment>
<dbReference type="eggNOG" id="COG0253">
    <property type="taxonomic scope" value="Bacteria"/>
</dbReference>
<dbReference type="HAMAP" id="MF_00197">
    <property type="entry name" value="DAP_epimerase"/>
    <property type="match status" value="1"/>
</dbReference>
<evidence type="ECO:0000313" key="11">
    <source>
        <dbReference type="Proteomes" id="UP000006362"/>
    </source>
</evidence>
<organism evidence="10 11">
    <name type="scientific">Thermovibrio ammonificans (strain DSM 15698 / JCM 12110 / HB-1)</name>
    <dbReference type="NCBI Taxonomy" id="648996"/>
    <lineage>
        <taxon>Bacteria</taxon>
        <taxon>Pseudomonadati</taxon>
        <taxon>Aquificota</taxon>
        <taxon>Aquificia</taxon>
        <taxon>Desulfurobacteriales</taxon>
        <taxon>Desulfurobacteriaceae</taxon>
        <taxon>Thermovibrio</taxon>
    </lineage>
</organism>
<keyword evidence="5 8" id="KW-0457">Lysine biosynthesis</keyword>
<dbReference type="GO" id="GO:0005829">
    <property type="term" value="C:cytosol"/>
    <property type="evidence" value="ECO:0007669"/>
    <property type="project" value="TreeGrafter"/>
</dbReference>
<dbReference type="Pfam" id="PF01678">
    <property type="entry name" value="DAP_epimerase"/>
    <property type="match status" value="2"/>
</dbReference>
<feature type="binding site" evidence="8">
    <location>
        <begin position="80"/>
        <end position="81"/>
    </location>
    <ligand>
        <name>substrate</name>
    </ligand>
</feature>
<evidence type="ECO:0000256" key="3">
    <source>
        <dbReference type="ARBA" id="ARBA00013080"/>
    </source>
</evidence>
<dbReference type="UniPathway" id="UPA00034">
    <property type="reaction ID" value="UER00025"/>
</dbReference>
<feature type="binding site" evidence="8">
    <location>
        <begin position="208"/>
        <end position="209"/>
    </location>
    <ligand>
        <name>substrate</name>
    </ligand>
</feature>
<dbReference type="GO" id="GO:0008837">
    <property type="term" value="F:diaminopimelate epimerase activity"/>
    <property type="evidence" value="ECO:0007669"/>
    <property type="project" value="UniProtKB-UniRule"/>
</dbReference>
<dbReference type="HOGENOM" id="CLU_053306_3_2_0"/>
<dbReference type="PROSITE" id="PS01326">
    <property type="entry name" value="DAP_EPIMERASE"/>
    <property type="match status" value="1"/>
</dbReference>
<feature type="active site" evidence="9">
    <location>
        <position position="79"/>
    </location>
</feature>
<sequence>MKLKFAKLQGTGNDFVIINNLAGEFDRFRGTLPVKEAVKRICSRRTGVGADGLILVEDSTVADLSWRFYNADGSTAEMCGNGMRCFARFVYEEGLAPNEMRVETLAGVVEAFVYGPIVKVGLTKPRELALNLKVDGLTVHFINTGVPHAVIFVERADAVNVKEIGRKVRFHPLFAPAGTNVNFVEVRLDRIVVRTYERGVEDETLACGTGSVASALIAAKVFKLSSPVEVEVRSGERLKVHFDPKLSRVYLEGGTKWIYDGLLRREVLQ</sequence>
<feature type="binding site" evidence="8">
    <location>
        <position position="13"/>
    </location>
    <ligand>
        <name>substrate</name>
    </ligand>
</feature>
<feature type="site" description="Could be important to modulate the pK values of the two catalytic cysteine residues" evidence="8">
    <location>
        <position position="148"/>
    </location>
</feature>
<evidence type="ECO:0000256" key="2">
    <source>
        <dbReference type="ARBA" id="ARBA00010219"/>
    </source>
</evidence>
<evidence type="ECO:0000256" key="8">
    <source>
        <dbReference type="HAMAP-Rule" id="MF_00197"/>
    </source>
</evidence>
<evidence type="ECO:0000256" key="6">
    <source>
        <dbReference type="ARBA" id="ARBA00023235"/>
    </source>
</evidence>
<evidence type="ECO:0000256" key="7">
    <source>
        <dbReference type="ARBA" id="ARBA00051712"/>
    </source>
</evidence>
<dbReference type="InterPro" id="IPR001653">
    <property type="entry name" value="DAP_epimerase_DapF"/>
</dbReference>
<dbReference type="EC" id="5.1.1.7" evidence="3 8"/>
<comment type="catalytic activity">
    <reaction evidence="7 8">
        <text>(2S,6S)-2,6-diaminopimelate = meso-2,6-diaminopimelate</text>
        <dbReference type="Rhea" id="RHEA:15393"/>
        <dbReference type="ChEBI" id="CHEBI:57609"/>
        <dbReference type="ChEBI" id="CHEBI:57791"/>
        <dbReference type="EC" id="5.1.1.7"/>
    </reaction>
</comment>
<dbReference type="InterPro" id="IPR018510">
    <property type="entry name" value="DAP_epimerase_AS"/>
</dbReference>
<dbReference type="PANTHER" id="PTHR31689">
    <property type="entry name" value="DIAMINOPIMELATE EPIMERASE, CHLOROPLASTIC"/>
    <property type="match status" value="1"/>
</dbReference>
<comment type="caution">
    <text evidence="8">Lacks conserved residue(s) required for the propagation of feature annotation.</text>
</comment>
<dbReference type="SUPFAM" id="SSF54506">
    <property type="entry name" value="Diaminopimelate epimerase-like"/>
    <property type="match status" value="2"/>
</dbReference>
<keyword evidence="11" id="KW-1185">Reference proteome</keyword>
<name>E8T397_THEA1</name>
<dbReference type="Proteomes" id="UP000006362">
    <property type="component" value="Chromosome"/>
</dbReference>
<comment type="pathway">
    <text evidence="1 8">Amino-acid biosynthesis; L-lysine biosynthesis via DAP pathway; DL-2,6-diaminopimelate from LL-2,6-diaminopimelate: step 1/1.</text>
</comment>
<dbReference type="GO" id="GO:0009089">
    <property type="term" value="P:lysine biosynthetic process via diaminopimelate"/>
    <property type="evidence" value="ECO:0007669"/>
    <property type="project" value="UniProtKB-UniRule"/>
</dbReference>
<feature type="binding site" evidence="8">
    <location>
        <begin position="197"/>
        <end position="198"/>
    </location>
    <ligand>
        <name>substrate</name>
    </ligand>
</feature>
<feature type="binding site" evidence="8">
    <location>
        <position position="70"/>
    </location>
    <ligand>
        <name>substrate</name>
    </ligand>
</feature>
<feature type="active site" description="Proton donor" evidence="8">
    <location>
        <position position="79"/>
    </location>
</feature>
<comment type="subcellular location">
    <subcellularLocation>
        <location evidence="8">Cytoplasm</location>
    </subcellularLocation>
</comment>
<evidence type="ECO:0000256" key="5">
    <source>
        <dbReference type="ARBA" id="ARBA00023154"/>
    </source>
</evidence>
<keyword evidence="8" id="KW-0963">Cytoplasm</keyword>
<evidence type="ECO:0000256" key="4">
    <source>
        <dbReference type="ARBA" id="ARBA00022605"/>
    </source>
</evidence>
<accession>E8T397</accession>
<comment type="function">
    <text evidence="8">Catalyzes the stereoinversion of LL-2,6-diaminopimelate (L,L-DAP) to meso-diaminopimelate (meso-DAP), a precursor of L-lysine and an essential component of the bacterial peptidoglycan.</text>
</comment>
<dbReference type="EMBL" id="CP002444">
    <property type="protein sequence ID" value="ADU97229.1"/>
    <property type="molecule type" value="Genomic_DNA"/>
</dbReference>
<dbReference type="AlphaFoldDB" id="E8T397"/>
<keyword evidence="4 8" id="KW-0028">Amino-acid biosynthesis</keyword>
<evidence type="ECO:0000313" key="10">
    <source>
        <dbReference type="EMBL" id="ADU97229.1"/>
    </source>
</evidence>
<protein>
    <recommendedName>
        <fullName evidence="3 8">Diaminopimelate epimerase</fullName>
        <shortName evidence="8">DAP epimerase</shortName>
        <ecNumber evidence="3 8">5.1.1.7</ecNumber>
    </recommendedName>
    <alternativeName>
        <fullName evidence="8">PLP-independent amino acid racemase</fullName>
    </alternativeName>
</protein>
<dbReference type="OrthoDB" id="9805408at2"/>
<feature type="active site" description="Proton acceptor" evidence="8">
    <location>
        <position position="207"/>
    </location>
</feature>
<evidence type="ECO:0000256" key="1">
    <source>
        <dbReference type="ARBA" id="ARBA00005196"/>
    </source>
</evidence>
<reference evidence="10" key="1">
    <citation type="submission" date="2011-01" db="EMBL/GenBank/DDBJ databases">
        <title>Complete sequence of chromosome of Thermovibrio ammonificans HB-1.</title>
        <authorList>
            <consortium name="US DOE Joint Genome Institute"/>
            <person name="Lucas S."/>
            <person name="Copeland A."/>
            <person name="Lapidus A."/>
            <person name="Cheng J.-F."/>
            <person name="Goodwin L."/>
            <person name="Pitluck S."/>
            <person name="Davenport K."/>
            <person name="Detter J.C."/>
            <person name="Han C."/>
            <person name="Tapia R."/>
            <person name="Land M."/>
            <person name="Hauser L."/>
            <person name="Kyrpides N."/>
            <person name="Ivanova N."/>
            <person name="Ovchinnikova G."/>
            <person name="Vetriani C."/>
            <person name="Woyke T."/>
        </authorList>
    </citation>
    <scope>NUCLEOTIDE SEQUENCE [LARGE SCALE GENOMIC DNA]</scope>
    <source>
        <strain evidence="10">HB-1</strain>
    </source>
</reference>
<dbReference type="RefSeq" id="WP_013538015.1">
    <property type="nucleotide sequence ID" value="NC_014926.1"/>
</dbReference>